<dbReference type="PANTHER" id="PTHR11176">
    <property type="entry name" value="BOULE-RELATED"/>
    <property type="match status" value="1"/>
</dbReference>
<dbReference type="EMBL" id="HBFN01020131">
    <property type="protein sequence ID" value="CAD8798046.1"/>
    <property type="molecule type" value="Transcribed_RNA"/>
</dbReference>
<feature type="domain" description="RRM" evidence="4">
    <location>
        <begin position="65"/>
        <end position="143"/>
    </location>
</feature>
<protein>
    <recommendedName>
        <fullName evidence="4">RRM domain-containing protein</fullName>
    </recommendedName>
</protein>
<evidence type="ECO:0000259" key="4">
    <source>
        <dbReference type="PROSITE" id="PS50102"/>
    </source>
</evidence>
<dbReference type="SMART" id="SM00360">
    <property type="entry name" value="RRM"/>
    <property type="match status" value="1"/>
</dbReference>
<sequence length="293" mass="31383">MNGGETEAQVEGNMAEASDVVGLQDMLHTGKGGANSGGGAGSADKPQNKKTLNIDPHHGADTTYKKLFIGGLAWQTTTERLKEHFSVFGELVEAIVISDKTTGRSKGYGFVTYARAEDATKALKSTSSPTIDGRRTNCNLAAFGNIRRDRPRNNFEGRNYGGGSRQQGPYYYDQQMMMYGNMGQMDNSGYGNMGAMGMGMGSPNQMMGSPNQMGQFNPYMAFPAMMMQPAAAGMMMTPQGFMMAPNQYQDGGNMMFQGGMQGGSPGQAPNSQDLDMQPLGAAMSELALQHDES</sequence>
<proteinExistence type="predicted"/>
<organism evidence="5">
    <name type="scientific">Hemiselmis tepida</name>
    <dbReference type="NCBI Taxonomy" id="464990"/>
    <lineage>
        <taxon>Eukaryota</taxon>
        <taxon>Cryptophyceae</taxon>
        <taxon>Cryptomonadales</taxon>
        <taxon>Hemiselmidaceae</taxon>
        <taxon>Hemiselmis</taxon>
    </lineage>
</organism>
<dbReference type="PROSITE" id="PS50102">
    <property type="entry name" value="RRM"/>
    <property type="match status" value="1"/>
</dbReference>
<keyword evidence="1 2" id="KW-0694">RNA-binding</keyword>
<feature type="region of interest" description="Disordered" evidence="3">
    <location>
        <begin position="26"/>
        <end position="57"/>
    </location>
</feature>
<dbReference type="PANTHER" id="PTHR11176:SF57">
    <property type="entry name" value="PROTEIN BOULE"/>
    <property type="match status" value="1"/>
</dbReference>
<dbReference type="InterPro" id="IPR000504">
    <property type="entry name" value="RRM_dom"/>
</dbReference>
<evidence type="ECO:0000256" key="3">
    <source>
        <dbReference type="SAM" id="MobiDB-lite"/>
    </source>
</evidence>
<evidence type="ECO:0000256" key="1">
    <source>
        <dbReference type="ARBA" id="ARBA00022884"/>
    </source>
</evidence>
<dbReference type="InterPro" id="IPR012677">
    <property type="entry name" value="Nucleotide-bd_a/b_plait_sf"/>
</dbReference>
<reference evidence="5" key="1">
    <citation type="submission" date="2021-01" db="EMBL/GenBank/DDBJ databases">
        <authorList>
            <person name="Corre E."/>
            <person name="Pelletier E."/>
            <person name="Niang G."/>
            <person name="Scheremetjew M."/>
            <person name="Finn R."/>
            <person name="Kale V."/>
            <person name="Holt S."/>
            <person name="Cochrane G."/>
            <person name="Meng A."/>
            <person name="Brown T."/>
            <person name="Cohen L."/>
        </authorList>
    </citation>
    <scope>NUCLEOTIDE SEQUENCE</scope>
    <source>
        <strain evidence="5">CCMP443</strain>
    </source>
</reference>
<feature type="compositionally biased region" description="Gly residues" evidence="3">
    <location>
        <begin position="30"/>
        <end position="41"/>
    </location>
</feature>
<dbReference type="Pfam" id="PF00076">
    <property type="entry name" value="RRM_1"/>
    <property type="match status" value="1"/>
</dbReference>
<feature type="region of interest" description="Disordered" evidence="3">
    <location>
        <begin position="258"/>
        <end position="293"/>
    </location>
</feature>
<name>A0A7S0YWS6_9CRYP</name>
<gene>
    <name evidence="5" type="ORF">HTEP1355_LOCUS11687</name>
</gene>
<dbReference type="GO" id="GO:0003723">
    <property type="term" value="F:RNA binding"/>
    <property type="evidence" value="ECO:0007669"/>
    <property type="project" value="UniProtKB-UniRule"/>
</dbReference>
<dbReference type="Gene3D" id="3.30.70.330">
    <property type="match status" value="1"/>
</dbReference>
<accession>A0A7S0YWS6</accession>
<evidence type="ECO:0000313" key="5">
    <source>
        <dbReference type="EMBL" id="CAD8798046.1"/>
    </source>
</evidence>
<dbReference type="SUPFAM" id="SSF54928">
    <property type="entry name" value="RNA-binding domain, RBD"/>
    <property type="match status" value="1"/>
</dbReference>
<evidence type="ECO:0000256" key="2">
    <source>
        <dbReference type="PROSITE-ProRule" id="PRU00176"/>
    </source>
</evidence>
<dbReference type="InterPro" id="IPR035979">
    <property type="entry name" value="RBD_domain_sf"/>
</dbReference>
<dbReference type="AlphaFoldDB" id="A0A7S0YWS6"/>